<evidence type="ECO:0000313" key="1">
    <source>
        <dbReference type="EMBL" id="KKN69731.1"/>
    </source>
</evidence>
<comment type="caution">
    <text evidence="1">The sequence shown here is derived from an EMBL/GenBank/DDBJ whole genome shotgun (WGS) entry which is preliminary data.</text>
</comment>
<dbReference type="EMBL" id="LAZR01000420">
    <property type="protein sequence ID" value="KKN69731.1"/>
    <property type="molecule type" value="Genomic_DNA"/>
</dbReference>
<reference evidence="1" key="1">
    <citation type="journal article" date="2015" name="Nature">
        <title>Complex archaea that bridge the gap between prokaryotes and eukaryotes.</title>
        <authorList>
            <person name="Spang A."/>
            <person name="Saw J.H."/>
            <person name="Jorgensen S.L."/>
            <person name="Zaremba-Niedzwiedzka K."/>
            <person name="Martijn J."/>
            <person name="Lind A.E."/>
            <person name="van Eijk R."/>
            <person name="Schleper C."/>
            <person name="Guy L."/>
            <person name="Ettema T.J."/>
        </authorList>
    </citation>
    <scope>NUCLEOTIDE SEQUENCE</scope>
</reference>
<sequence>MRNVYEGAAIRSLYRQLVDDFGGFDAAATFLKCSKGTLSKQCHGDAAIGPEHFGALEDAVGRWPITRLLFGRLADGGFSVSLSRQAQDTLREAADLTPAIFALLINGDAGPILKEGPEAIAALADLLRAVDADPAEGRGQ</sequence>
<dbReference type="AlphaFoldDB" id="A0A0F9V863"/>
<protein>
    <submittedName>
        <fullName evidence="1">Uncharacterized protein</fullName>
    </submittedName>
</protein>
<gene>
    <name evidence="1" type="ORF">LCGC14_0438310</name>
</gene>
<proteinExistence type="predicted"/>
<organism evidence="1">
    <name type="scientific">marine sediment metagenome</name>
    <dbReference type="NCBI Taxonomy" id="412755"/>
    <lineage>
        <taxon>unclassified sequences</taxon>
        <taxon>metagenomes</taxon>
        <taxon>ecological metagenomes</taxon>
    </lineage>
</organism>
<name>A0A0F9V863_9ZZZZ</name>
<accession>A0A0F9V863</accession>